<sequence>MVKNFLLLLFIVIPACEIGVLLLSGNLIGVWPTVGLIILTGVLGTYLAKKQGLETLRRAQTEMQYGRPPGESIIDGVCILVGGVLLLSPGFLTDIAGLLLLIPQTRKLFRGLIKSGLRKWMDRNTFTIIR</sequence>
<proteinExistence type="predicted"/>
<keyword evidence="1" id="KW-0472">Membrane</keyword>
<accession>A0A3S0JV87</accession>
<dbReference type="OrthoDB" id="9792788at2"/>
<dbReference type="AlphaFoldDB" id="A0A3S0JV87"/>
<comment type="caution">
    <text evidence="2">The sequence shown here is derived from an EMBL/GenBank/DDBJ whole genome shotgun (WGS) entry which is preliminary data.</text>
</comment>
<gene>
    <name evidence="2" type="primary">fxsA</name>
    <name evidence="2" type="ORF">EKG37_15140</name>
</gene>
<name>A0A3S0JV87_9BACI</name>
<dbReference type="NCBIfam" id="NF008528">
    <property type="entry name" value="PRK11463.1-2"/>
    <property type="match status" value="1"/>
</dbReference>
<dbReference type="EMBL" id="RXNT01000012">
    <property type="protein sequence ID" value="RTR29626.1"/>
    <property type="molecule type" value="Genomic_DNA"/>
</dbReference>
<protein>
    <submittedName>
        <fullName evidence="2">Membrane protein FxsA</fullName>
    </submittedName>
</protein>
<keyword evidence="1" id="KW-0812">Transmembrane</keyword>
<feature type="transmembrane region" description="Helical" evidence="1">
    <location>
        <begin position="28"/>
        <end position="48"/>
    </location>
</feature>
<dbReference type="PANTHER" id="PTHR35335">
    <property type="entry name" value="UPF0716 PROTEIN FXSA"/>
    <property type="match status" value="1"/>
</dbReference>
<evidence type="ECO:0000313" key="2">
    <source>
        <dbReference type="EMBL" id="RTR29626.1"/>
    </source>
</evidence>
<dbReference type="GO" id="GO:0016020">
    <property type="term" value="C:membrane"/>
    <property type="evidence" value="ECO:0007669"/>
    <property type="project" value="InterPro"/>
</dbReference>
<evidence type="ECO:0000256" key="1">
    <source>
        <dbReference type="SAM" id="Phobius"/>
    </source>
</evidence>
<reference evidence="2 3" key="1">
    <citation type="submission" date="2018-12" db="EMBL/GenBank/DDBJ databases">
        <title>Bacillus yapensis draft genome sequence.</title>
        <authorList>
            <person name="Yu L."/>
            <person name="Xu X."/>
            <person name="Tang X."/>
        </authorList>
    </citation>
    <scope>NUCLEOTIDE SEQUENCE [LARGE SCALE GENOMIC DNA]</scope>
    <source>
        <strain evidence="2 3">XXST-01</strain>
    </source>
</reference>
<keyword evidence="3" id="KW-1185">Reference proteome</keyword>
<evidence type="ECO:0000313" key="3">
    <source>
        <dbReference type="Proteomes" id="UP000271374"/>
    </source>
</evidence>
<dbReference type="Pfam" id="PF04186">
    <property type="entry name" value="FxsA"/>
    <property type="match status" value="1"/>
</dbReference>
<dbReference type="PANTHER" id="PTHR35335:SF1">
    <property type="entry name" value="UPF0716 PROTEIN FXSA"/>
    <property type="match status" value="1"/>
</dbReference>
<organism evidence="2 3">
    <name type="scientific">Bacillus yapensis</name>
    <dbReference type="NCBI Taxonomy" id="2492960"/>
    <lineage>
        <taxon>Bacteria</taxon>
        <taxon>Bacillati</taxon>
        <taxon>Bacillota</taxon>
        <taxon>Bacilli</taxon>
        <taxon>Bacillales</taxon>
        <taxon>Bacillaceae</taxon>
        <taxon>Bacillus</taxon>
    </lineage>
</organism>
<dbReference type="Proteomes" id="UP000271374">
    <property type="component" value="Unassembled WGS sequence"/>
</dbReference>
<dbReference type="InterPro" id="IPR007313">
    <property type="entry name" value="FxsA"/>
</dbReference>
<keyword evidence="1" id="KW-1133">Transmembrane helix</keyword>
<feature type="transmembrane region" description="Helical" evidence="1">
    <location>
        <begin position="77"/>
        <end position="102"/>
    </location>
</feature>